<feature type="domain" description="MULE transposase" evidence="1">
    <location>
        <begin position="119"/>
        <end position="215"/>
    </location>
</feature>
<organism evidence="2 3">
    <name type="scientific">Magallana gigas</name>
    <name type="common">Pacific oyster</name>
    <name type="synonym">Crassostrea gigas</name>
    <dbReference type="NCBI Taxonomy" id="29159"/>
    <lineage>
        <taxon>Eukaryota</taxon>
        <taxon>Metazoa</taxon>
        <taxon>Spiralia</taxon>
        <taxon>Lophotrochozoa</taxon>
        <taxon>Mollusca</taxon>
        <taxon>Bivalvia</taxon>
        <taxon>Autobranchia</taxon>
        <taxon>Pteriomorphia</taxon>
        <taxon>Ostreida</taxon>
        <taxon>Ostreoidea</taxon>
        <taxon>Ostreidae</taxon>
        <taxon>Magallana</taxon>
    </lineage>
</organism>
<protein>
    <recommendedName>
        <fullName evidence="1">MULE transposase domain-containing protein</fullName>
    </recommendedName>
</protein>
<reference evidence="2" key="1">
    <citation type="submission" date="2022-08" db="UniProtKB">
        <authorList>
            <consortium name="EnsemblMetazoa"/>
        </authorList>
    </citation>
    <scope>IDENTIFICATION</scope>
    <source>
        <strain evidence="2">05x7-T-G4-1.051#20</strain>
    </source>
</reference>
<name>A0A8W8JJW8_MAGGI</name>
<evidence type="ECO:0000313" key="3">
    <source>
        <dbReference type="Proteomes" id="UP000005408"/>
    </source>
</evidence>
<sequence>MLLLCLQVKKNAAQNIFTQSAPRVVEAVLAATEMHAPPASLPKPANLTRIANRVRRQLRPQDPQDLDLMYIYILLQLDNSFMQENMPEFNSIDVDAAGHRYLLLYTDHQLELLGKAKTWYMDATFRVVNRPWMQLFTINCFIRSGTHMKQVLLMYCFMSSKRKADYYEVLRTVDHLLSDQIKLQSFVVGFEAALWRALQHRFPAYTIQGCVFHWTQAVYRKVQELGLQRANNEQGDVFSFIRQVIALPFLPPEHVEETFHHLDRKANNGQLDSLIEYVWRQWIRNRTFPVKNWSVFMLSVRKNNDLEGWHNRINSRVNRSGKVPFYLLLVELYGEAKNIPLIARLLSEGKMERINRKRYSKLNGKLFKAWEDYNNRVMTTTQLLRACASLYWPTTE</sequence>
<dbReference type="InterPro" id="IPR018289">
    <property type="entry name" value="MULE_transposase_dom"/>
</dbReference>
<dbReference type="AlphaFoldDB" id="A0A8W8JJW8"/>
<accession>A0A8W8JJW8</accession>
<dbReference type="Pfam" id="PF10551">
    <property type="entry name" value="MULE"/>
    <property type="match status" value="1"/>
</dbReference>
<dbReference type="PANTHER" id="PTHR47160:SF10">
    <property type="entry name" value="MULE TRANSPOSASE DOMAIN-CONTAINING PROTEIN"/>
    <property type="match status" value="1"/>
</dbReference>
<evidence type="ECO:0000259" key="1">
    <source>
        <dbReference type="Pfam" id="PF10551"/>
    </source>
</evidence>
<dbReference type="PANTHER" id="PTHR47160">
    <property type="entry name" value="PUTATIVE-RELATED"/>
    <property type="match status" value="1"/>
</dbReference>
<evidence type="ECO:0000313" key="2">
    <source>
        <dbReference type="EnsemblMetazoa" id="G18909.1:cds"/>
    </source>
</evidence>
<keyword evidence="3" id="KW-1185">Reference proteome</keyword>
<dbReference type="EnsemblMetazoa" id="G18909.1">
    <property type="protein sequence ID" value="G18909.1:cds"/>
    <property type="gene ID" value="G18909"/>
</dbReference>
<dbReference type="Proteomes" id="UP000005408">
    <property type="component" value="Unassembled WGS sequence"/>
</dbReference>
<proteinExistence type="predicted"/>